<dbReference type="SUPFAM" id="SSF55469">
    <property type="entry name" value="FMN-dependent nitroreductase-like"/>
    <property type="match status" value="1"/>
</dbReference>
<proteinExistence type="predicted"/>
<organism evidence="2 3">
    <name type="scientific">Pontivivens ytuae</name>
    <dbReference type="NCBI Taxonomy" id="2789856"/>
    <lineage>
        <taxon>Bacteria</taxon>
        <taxon>Pseudomonadati</taxon>
        <taxon>Pseudomonadota</taxon>
        <taxon>Alphaproteobacteria</taxon>
        <taxon>Rhodobacterales</taxon>
        <taxon>Paracoccaceae</taxon>
        <taxon>Pontivivens</taxon>
    </lineage>
</organism>
<dbReference type="KEGG" id="poz:I0K15_13885"/>
<dbReference type="PANTHER" id="PTHR23026:SF123">
    <property type="entry name" value="NAD(P)H NITROREDUCTASE RV3131-RELATED"/>
    <property type="match status" value="1"/>
</dbReference>
<dbReference type="NCBIfam" id="TIGR02476">
    <property type="entry name" value="BluB"/>
    <property type="match status" value="1"/>
</dbReference>
<dbReference type="InterPro" id="IPR029479">
    <property type="entry name" value="Nitroreductase"/>
</dbReference>
<feature type="domain" description="Nitroreductase" evidence="1">
    <location>
        <begin position="16"/>
        <end position="182"/>
    </location>
</feature>
<reference evidence="2 3" key="1">
    <citation type="submission" date="2020-11" db="EMBL/GenBank/DDBJ databases">
        <title>Description of Pontivivens ytuae sp. nov. isolated from deep sea sediment of Mariana Trench.</title>
        <authorList>
            <person name="Wang Z."/>
            <person name="Sun Q.-L."/>
            <person name="Xu X.-D."/>
            <person name="Tang Y.-Z."/>
            <person name="Zhang J."/>
        </authorList>
    </citation>
    <scope>NUCLEOTIDE SEQUENCE [LARGE SCALE GENOMIC DNA]</scope>
    <source>
        <strain evidence="2 3">MT2928</strain>
    </source>
</reference>
<dbReference type="Gene3D" id="3.40.109.10">
    <property type="entry name" value="NADH Oxidase"/>
    <property type="match status" value="1"/>
</dbReference>
<dbReference type="EMBL" id="CP064942">
    <property type="protein sequence ID" value="QPH52892.1"/>
    <property type="molecule type" value="Genomic_DNA"/>
</dbReference>
<evidence type="ECO:0000313" key="2">
    <source>
        <dbReference type="EMBL" id="QPH52892.1"/>
    </source>
</evidence>
<dbReference type="Pfam" id="PF00881">
    <property type="entry name" value="Nitroreductase"/>
    <property type="match status" value="1"/>
</dbReference>
<dbReference type="InterPro" id="IPR000415">
    <property type="entry name" value="Nitroreductase-like"/>
</dbReference>
<keyword evidence="2" id="KW-0560">Oxidoreductase</keyword>
<dbReference type="GO" id="GO:0102919">
    <property type="term" value="F:5,6-dimethylbenzimidazole synthase activity"/>
    <property type="evidence" value="ECO:0007669"/>
    <property type="project" value="UniProtKB-EC"/>
</dbReference>
<sequence>MRTFSPAFAAELDELLRWRRDVRRFRTDPVPDAVLEACLTAVERAPSVGLSAPWRFVRVSSEQALEAARANFEAANADALAGYSGEQAARYATLKLAGMREAPVQFAVFCDDETPKGAGLGARTMPEARAYSVVGAITYLWLAARARGLGLGWVSILDPERLARDLAVPAHWRLVGYLCLGWPEAESETPELVTAGWESPAGPPEVLVR</sequence>
<dbReference type="EC" id="1.13.11.79" evidence="2"/>
<dbReference type="InterPro" id="IPR050627">
    <property type="entry name" value="Nitroreductase/BluB"/>
</dbReference>
<gene>
    <name evidence="2" type="primary">bluB</name>
    <name evidence="2" type="ORF">I0K15_13885</name>
</gene>
<name>A0A7S9LPF9_9RHOB</name>
<dbReference type="Proteomes" id="UP000594800">
    <property type="component" value="Chromosome"/>
</dbReference>
<protein>
    <submittedName>
        <fullName evidence="2">5,6-dimethylbenzimidazole synthase</fullName>
        <ecNumber evidence="2">1.13.11.79</ecNumber>
    </submittedName>
</protein>
<evidence type="ECO:0000259" key="1">
    <source>
        <dbReference type="Pfam" id="PF00881"/>
    </source>
</evidence>
<keyword evidence="3" id="KW-1185">Reference proteome</keyword>
<dbReference type="PANTHER" id="PTHR23026">
    <property type="entry name" value="NADPH NITROREDUCTASE"/>
    <property type="match status" value="1"/>
</dbReference>
<dbReference type="AlphaFoldDB" id="A0A7S9LPF9"/>
<evidence type="ECO:0000313" key="3">
    <source>
        <dbReference type="Proteomes" id="UP000594800"/>
    </source>
</evidence>
<accession>A0A7S9LPF9</accession>
<dbReference type="InterPro" id="IPR012825">
    <property type="entry name" value="BluB"/>
</dbReference>
<dbReference type="RefSeq" id="WP_196102103.1">
    <property type="nucleotide sequence ID" value="NZ_CP064942.1"/>
</dbReference>